<evidence type="ECO:0000313" key="2">
    <source>
        <dbReference type="Proteomes" id="UP001177003"/>
    </source>
</evidence>
<accession>A0AA35ZIS9</accession>
<dbReference type="EMBL" id="OX465083">
    <property type="protein sequence ID" value="CAI9293399.1"/>
    <property type="molecule type" value="Genomic_DNA"/>
</dbReference>
<evidence type="ECO:0000313" key="1">
    <source>
        <dbReference type="EMBL" id="CAI9293399.1"/>
    </source>
</evidence>
<proteinExistence type="predicted"/>
<dbReference type="Proteomes" id="UP001177003">
    <property type="component" value="Chromosome 7"/>
</dbReference>
<name>A0AA35ZIS9_LACSI</name>
<reference evidence="1" key="1">
    <citation type="submission" date="2023-04" db="EMBL/GenBank/DDBJ databases">
        <authorList>
            <person name="Vijverberg K."/>
            <person name="Xiong W."/>
            <person name="Schranz E."/>
        </authorList>
    </citation>
    <scope>NUCLEOTIDE SEQUENCE</scope>
</reference>
<gene>
    <name evidence="1" type="ORF">LSALG_LOCUS32423</name>
</gene>
<sequence>MDDMVPMVSAKG</sequence>
<keyword evidence="2" id="KW-1185">Reference proteome</keyword>
<protein>
    <submittedName>
        <fullName evidence="1">Uncharacterized protein</fullName>
    </submittedName>
</protein>
<organism evidence="1 2">
    <name type="scientific">Lactuca saligna</name>
    <name type="common">Willowleaf lettuce</name>
    <dbReference type="NCBI Taxonomy" id="75948"/>
    <lineage>
        <taxon>Eukaryota</taxon>
        <taxon>Viridiplantae</taxon>
        <taxon>Streptophyta</taxon>
        <taxon>Embryophyta</taxon>
        <taxon>Tracheophyta</taxon>
        <taxon>Spermatophyta</taxon>
        <taxon>Magnoliopsida</taxon>
        <taxon>eudicotyledons</taxon>
        <taxon>Gunneridae</taxon>
        <taxon>Pentapetalae</taxon>
        <taxon>asterids</taxon>
        <taxon>campanulids</taxon>
        <taxon>Asterales</taxon>
        <taxon>Asteraceae</taxon>
        <taxon>Cichorioideae</taxon>
        <taxon>Cichorieae</taxon>
        <taxon>Lactucinae</taxon>
        <taxon>Lactuca</taxon>
    </lineage>
</organism>